<dbReference type="RefSeq" id="WP_162658966.1">
    <property type="nucleotide sequence ID" value="NZ_LR593887.1"/>
</dbReference>
<reference evidence="3" key="1">
    <citation type="submission" date="2019-04" db="EMBL/GenBank/DDBJ databases">
        <authorList>
            <consortium name="Science for Life Laboratories"/>
        </authorList>
    </citation>
    <scope>NUCLEOTIDE SEQUENCE</scope>
    <source>
        <strain evidence="3">MBLW1</strain>
    </source>
</reference>
<keyword evidence="1" id="KW-1133">Transmembrane helix</keyword>
<dbReference type="KEGG" id="tim:GMBLW1_01480"/>
<dbReference type="EMBL" id="LR593887">
    <property type="protein sequence ID" value="VTS04991.1"/>
    <property type="molecule type" value="Genomic_DNA"/>
</dbReference>
<evidence type="ECO:0000313" key="4">
    <source>
        <dbReference type="Proteomes" id="UP000464378"/>
    </source>
</evidence>
<feature type="transmembrane region" description="Helical" evidence="1">
    <location>
        <begin position="103"/>
        <end position="121"/>
    </location>
</feature>
<accession>A0A6C2YSG1</accession>
<feature type="domain" description="ABC-type uncharacterised transport system" evidence="2">
    <location>
        <begin position="355"/>
        <end position="490"/>
    </location>
</feature>
<keyword evidence="4" id="KW-1185">Reference proteome</keyword>
<evidence type="ECO:0000256" key="1">
    <source>
        <dbReference type="SAM" id="Phobius"/>
    </source>
</evidence>
<dbReference type="Pfam" id="PF09822">
    <property type="entry name" value="ABC_transp_aux"/>
    <property type="match status" value="1"/>
</dbReference>
<dbReference type="AlphaFoldDB" id="A0A6C2YSG1"/>
<name>A0A6C2YSG1_9BACT</name>
<feature type="transmembrane region" description="Helical" evidence="1">
    <location>
        <begin position="65"/>
        <end position="83"/>
    </location>
</feature>
<evidence type="ECO:0000259" key="2">
    <source>
        <dbReference type="Pfam" id="PF09822"/>
    </source>
</evidence>
<organism evidence="3">
    <name type="scientific">Tuwongella immobilis</name>
    <dbReference type="NCBI Taxonomy" id="692036"/>
    <lineage>
        <taxon>Bacteria</taxon>
        <taxon>Pseudomonadati</taxon>
        <taxon>Planctomycetota</taxon>
        <taxon>Planctomycetia</taxon>
        <taxon>Gemmatales</taxon>
        <taxon>Gemmataceae</taxon>
        <taxon>Tuwongella</taxon>
    </lineage>
</organism>
<protein>
    <recommendedName>
        <fullName evidence="2">ABC-type uncharacterized transport system domain-containing protein</fullName>
    </recommendedName>
</protein>
<keyword evidence="1" id="KW-0472">Membrane</keyword>
<evidence type="ECO:0000313" key="3">
    <source>
        <dbReference type="EMBL" id="VIP03812.1"/>
    </source>
</evidence>
<feature type="transmembrane region" description="Helical" evidence="1">
    <location>
        <begin position="141"/>
        <end position="161"/>
    </location>
</feature>
<dbReference type="EMBL" id="LR586016">
    <property type="protein sequence ID" value="VIP03812.1"/>
    <property type="molecule type" value="Genomic_DNA"/>
</dbReference>
<sequence length="703" mass="77243">MTAGITPSESSTTPVDLLLGRRKPMAIGLLAQSVVSMIVAIIATVQSARIQAEELDGGISLELTLGIFFMLFGLAQIAGALWMQFRPADSRRESVRIRTDVMLVYGILGLLFSFFGIWMAYRLSDGLISWVNTRVVSRETWSAVLSIFVAALGLLALILSAQYARVEERNDATLRRWLYGSNAVVTGVLLLLILVGVNVFVFVKVPSTLDTTAQKFFSLRPELRDAVLDLETPVKAYLIMFEDGPPFNLFSNTRQMLLNCQEANRKFQVEVLSPGTDPVRVQSLRKKFPEISPDAEGGILLTIGDDEATRGFIPVNELAARLPGESQNPQDFRIVYQGQSKLLSELRFLSDSKTKPTVYFTSGHGELDVGDAAPGARTPRSAAKLADYLRKRNINVKTFAFDPLSAEAAKIPEDATLVVVAGPTQTVSPKLVSTLREYLNRGRDGKGTPGRLFALLDATQSNPLVKKISPTGLEPLLSEYGVNVTNQVMITQLRDGIVTDAVVGISDALANRDNRLAQSFVDRQYLFQKPRRIEAGQGNNGPFMPEVLLESVFGVRTWVEESLDLDPKEIQDALRTPDGRAARQYGVAPKSLGVIVSEQGPPASDDPRAAPKETPRLAVYGTSAFVSDAFTSQLDDNVPYFELFAGTVDWLRDRPVVNLDLTEYKFYRIPKGISGVQLVVLPALLMLLTIVCGSVGMWLVRRR</sequence>
<dbReference type="InParanoid" id="A0A6C2YSG1"/>
<keyword evidence="1" id="KW-0812">Transmembrane</keyword>
<feature type="transmembrane region" description="Helical" evidence="1">
    <location>
        <begin position="182"/>
        <end position="203"/>
    </location>
</feature>
<feature type="transmembrane region" description="Helical" evidence="1">
    <location>
        <begin position="26"/>
        <end position="45"/>
    </location>
</feature>
<feature type="transmembrane region" description="Helical" evidence="1">
    <location>
        <begin position="678"/>
        <end position="700"/>
    </location>
</feature>
<gene>
    <name evidence="3" type="ORF">GMBLW1_01480</name>
</gene>
<dbReference type="Proteomes" id="UP000464378">
    <property type="component" value="Chromosome"/>
</dbReference>
<proteinExistence type="predicted"/>
<dbReference type="InterPro" id="IPR019196">
    <property type="entry name" value="ABC_transp_unknown"/>
</dbReference>